<dbReference type="EMBL" id="VSSQ01010582">
    <property type="protein sequence ID" value="MPM44702.1"/>
    <property type="molecule type" value="Genomic_DNA"/>
</dbReference>
<name>A0A644ZV46_9ZZZZ</name>
<protein>
    <submittedName>
        <fullName evidence="1">Uncharacterized protein</fullName>
    </submittedName>
</protein>
<gene>
    <name evidence="1" type="ORF">SDC9_91383</name>
</gene>
<dbReference type="AlphaFoldDB" id="A0A644ZV46"/>
<reference evidence="1" key="1">
    <citation type="submission" date="2019-08" db="EMBL/GenBank/DDBJ databases">
        <authorList>
            <person name="Kucharzyk K."/>
            <person name="Murdoch R.W."/>
            <person name="Higgins S."/>
            <person name="Loffler F."/>
        </authorList>
    </citation>
    <scope>NUCLEOTIDE SEQUENCE</scope>
</reference>
<sequence>MGQTCAVAHIFVTDQRLVVGERQPDIAVWNMCPCLFHQIFGGHIHRMGRLVRHGNFAVLAEGTAHIAAVASGG</sequence>
<evidence type="ECO:0000313" key="1">
    <source>
        <dbReference type="EMBL" id="MPM44702.1"/>
    </source>
</evidence>
<proteinExistence type="predicted"/>
<accession>A0A644ZV46</accession>
<comment type="caution">
    <text evidence="1">The sequence shown here is derived from an EMBL/GenBank/DDBJ whole genome shotgun (WGS) entry which is preliminary data.</text>
</comment>
<organism evidence="1">
    <name type="scientific">bioreactor metagenome</name>
    <dbReference type="NCBI Taxonomy" id="1076179"/>
    <lineage>
        <taxon>unclassified sequences</taxon>
        <taxon>metagenomes</taxon>
        <taxon>ecological metagenomes</taxon>
    </lineage>
</organism>